<protein>
    <submittedName>
        <fullName evidence="7">Conserved hypothetical membrane protein</fullName>
    </submittedName>
</protein>
<dbReference type="OrthoDB" id="9799649at2"/>
<feature type="transmembrane region" description="Helical" evidence="5">
    <location>
        <begin position="145"/>
        <end position="163"/>
    </location>
</feature>
<dbReference type="HOGENOM" id="CLU_013430_8_0_6"/>
<keyword evidence="8" id="KW-1185">Reference proteome</keyword>
<dbReference type="RefSeq" id="WP_012030606.1">
    <property type="nucleotide sequence ID" value="NC_009446.1"/>
</dbReference>
<feature type="transmembrane region" description="Helical" evidence="5">
    <location>
        <begin position="72"/>
        <end position="91"/>
    </location>
</feature>
<dbReference type="GO" id="GO:0006829">
    <property type="term" value="P:zinc ion transport"/>
    <property type="evidence" value="ECO:0007669"/>
    <property type="project" value="UniProtKB-KW"/>
</dbReference>
<gene>
    <name evidence="7" type="primary">gepB</name>
    <name evidence="7" type="ordered locus">DNO_0259</name>
</gene>
<organism evidence="7 8">
    <name type="scientific">Dichelobacter nodosus (strain VCS1703A)</name>
    <dbReference type="NCBI Taxonomy" id="246195"/>
    <lineage>
        <taxon>Bacteria</taxon>
        <taxon>Pseudomonadati</taxon>
        <taxon>Pseudomonadota</taxon>
        <taxon>Gammaproteobacteria</taxon>
        <taxon>Cardiobacteriales</taxon>
        <taxon>Cardiobacteriaceae</taxon>
        <taxon>Dichelobacter</taxon>
    </lineage>
</organism>
<evidence type="ECO:0000256" key="5">
    <source>
        <dbReference type="SAM" id="Phobius"/>
    </source>
</evidence>
<dbReference type="InterPro" id="IPR027469">
    <property type="entry name" value="Cation_efflux_TMD_sf"/>
</dbReference>
<evidence type="ECO:0000313" key="7">
    <source>
        <dbReference type="EMBL" id="ABQ13430.1"/>
    </source>
</evidence>
<feature type="domain" description="Cation efflux protein transmembrane" evidence="6">
    <location>
        <begin position="14"/>
        <end position="177"/>
    </location>
</feature>
<dbReference type="Pfam" id="PF01545">
    <property type="entry name" value="Cation_efflux"/>
    <property type="match status" value="1"/>
</dbReference>
<evidence type="ECO:0000256" key="1">
    <source>
        <dbReference type="ARBA" id="ARBA00004141"/>
    </source>
</evidence>
<evidence type="ECO:0000256" key="2">
    <source>
        <dbReference type="ARBA" id="ARBA00022692"/>
    </source>
</evidence>
<dbReference type="KEGG" id="dno:DNO_0259"/>
<evidence type="ECO:0000256" key="4">
    <source>
        <dbReference type="ARBA" id="ARBA00023136"/>
    </source>
</evidence>
<name>A5EWB4_DICNV</name>
<evidence type="ECO:0000313" key="8">
    <source>
        <dbReference type="Proteomes" id="UP000000248"/>
    </source>
</evidence>
<dbReference type="STRING" id="246195.DNO_0259"/>
<dbReference type="Proteomes" id="UP000000248">
    <property type="component" value="Chromosome"/>
</dbReference>
<dbReference type="eggNOG" id="COG1230">
    <property type="taxonomic scope" value="Bacteria"/>
</dbReference>
<keyword evidence="4 5" id="KW-0472">Membrane</keyword>
<dbReference type="GO" id="GO:0016020">
    <property type="term" value="C:membrane"/>
    <property type="evidence" value="ECO:0007669"/>
    <property type="project" value="UniProtKB-SubCell"/>
</dbReference>
<dbReference type="SUPFAM" id="SSF161111">
    <property type="entry name" value="Cation efflux protein transmembrane domain-like"/>
    <property type="match status" value="1"/>
</dbReference>
<keyword evidence="2 5" id="KW-0812">Transmembrane</keyword>
<sequence>MNVPSHDAGLRRAVLIVALVNLLYFFIEFGVAQRIGSVSLFADSMDFLEDAAVNFLISVALSWSVSMRARIGMLLSGVLLLPALALLWTAWKKFNAPTPPEPWLLSITGFGAMVVNMSCAFLLVRYREHSGSLARAAFLSTRNDALANVAIVGAGLITLHWLSGWPDLIVGLGLAYMNADAAKEVWQAARNEQAEARF</sequence>
<evidence type="ECO:0000256" key="3">
    <source>
        <dbReference type="ARBA" id="ARBA00022989"/>
    </source>
</evidence>
<dbReference type="InterPro" id="IPR058533">
    <property type="entry name" value="Cation_efflux_TM"/>
</dbReference>
<dbReference type="AlphaFoldDB" id="A5EWB4"/>
<evidence type="ECO:0000259" key="6">
    <source>
        <dbReference type="Pfam" id="PF01545"/>
    </source>
</evidence>
<feature type="transmembrane region" description="Helical" evidence="5">
    <location>
        <begin position="103"/>
        <end position="124"/>
    </location>
</feature>
<dbReference type="Gene3D" id="1.20.1510.10">
    <property type="entry name" value="Cation efflux protein transmembrane domain"/>
    <property type="match status" value="1"/>
</dbReference>
<keyword evidence="3 5" id="KW-1133">Transmembrane helix</keyword>
<reference evidence="7 8" key="1">
    <citation type="journal article" date="2007" name="Nat. Biotechnol.">
        <title>Genome sequence and identification of candidate vaccine antigens from the animal pathogen Dichelobacter nodosus.</title>
        <authorList>
            <person name="Myers G.S."/>
            <person name="Parker D."/>
            <person name="Al-Hasani K."/>
            <person name="Kennan R.M."/>
            <person name="Seemann T."/>
            <person name="Ren Q."/>
            <person name="Badger J.H."/>
            <person name="Selengut J.D."/>
            <person name="Deboy R.T."/>
            <person name="Tettelin H."/>
            <person name="Boyce J.D."/>
            <person name="McCarl V.P."/>
            <person name="Han X."/>
            <person name="Nelson W.C."/>
            <person name="Madupu R."/>
            <person name="Mohamoud Y."/>
            <person name="Holley T."/>
            <person name="Fedorova N."/>
            <person name="Khouri H."/>
            <person name="Bottomley S.P."/>
            <person name="Whittington R.J."/>
            <person name="Adler B."/>
            <person name="Songer J.G."/>
            <person name="Rood J.I."/>
            <person name="Paulsen I.T."/>
        </authorList>
    </citation>
    <scope>NUCLEOTIDE SEQUENCE [LARGE SCALE GENOMIC DNA]</scope>
    <source>
        <strain evidence="7 8">VCS1703A</strain>
    </source>
</reference>
<comment type="subcellular location">
    <subcellularLocation>
        <location evidence="1">Membrane</location>
        <topology evidence="1">Multi-pass membrane protein</topology>
    </subcellularLocation>
</comment>
<proteinExistence type="predicted"/>
<accession>A5EWB4</accession>
<dbReference type="EMBL" id="CP000513">
    <property type="protein sequence ID" value="ABQ13430.1"/>
    <property type="molecule type" value="Genomic_DNA"/>
</dbReference>
<dbReference type="GO" id="GO:0008324">
    <property type="term" value="F:monoatomic cation transmembrane transporter activity"/>
    <property type="evidence" value="ECO:0007669"/>
    <property type="project" value="InterPro"/>
</dbReference>
<feature type="transmembrane region" description="Helical" evidence="5">
    <location>
        <begin position="47"/>
        <end position="65"/>
    </location>
</feature>
<feature type="transmembrane region" description="Helical" evidence="5">
    <location>
        <begin position="12"/>
        <end position="35"/>
    </location>
</feature>